<proteinExistence type="predicted"/>
<reference evidence="4" key="1">
    <citation type="submission" date="2016-06" db="UniProtKB">
        <authorList>
            <consortium name="WormBaseParasite"/>
        </authorList>
    </citation>
    <scope>IDENTIFICATION</scope>
</reference>
<organism evidence="4">
    <name type="scientific">Gongylonema pulchrum</name>
    <dbReference type="NCBI Taxonomy" id="637853"/>
    <lineage>
        <taxon>Eukaryota</taxon>
        <taxon>Metazoa</taxon>
        <taxon>Ecdysozoa</taxon>
        <taxon>Nematoda</taxon>
        <taxon>Chromadorea</taxon>
        <taxon>Rhabditida</taxon>
        <taxon>Spirurina</taxon>
        <taxon>Spiruromorpha</taxon>
        <taxon>Spiruroidea</taxon>
        <taxon>Gongylonematidae</taxon>
        <taxon>Gongylonema</taxon>
    </lineage>
</organism>
<dbReference type="EMBL" id="UYRT01090251">
    <property type="protein sequence ID" value="VDN35843.1"/>
    <property type="molecule type" value="Genomic_DNA"/>
</dbReference>
<feature type="region of interest" description="Disordered" evidence="1">
    <location>
        <begin position="1"/>
        <end position="20"/>
    </location>
</feature>
<gene>
    <name evidence="2" type="ORF">GPUH_LOCUS20339</name>
</gene>
<dbReference type="OrthoDB" id="6432511at2759"/>
<evidence type="ECO:0000313" key="4">
    <source>
        <dbReference type="WBParaSite" id="GPUH_0002036401-mRNA-1"/>
    </source>
</evidence>
<sequence length="100" mass="11136">MKINRSCSKRKARSTGKEDERTDIYSMDDLVHQRLRVIDQPVRAFQFQESEVRQSAAPVEVCVDKNVFAGAYAALATAYLATLAIASGFGLSVCRSQYKT</sequence>
<evidence type="ECO:0000256" key="1">
    <source>
        <dbReference type="SAM" id="MobiDB-lite"/>
    </source>
</evidence>
<dbReference type="AlphaFoldDB" id="A0A183EH98"/>
<dbReference type="WBParaSite" id="GPUH_0002036401-mRNA-1">
    <property type="protein sequence ID" value="GPUH_0002036401-mRNA-1"/>
    <property type="gene ID" value="GPUH_0002036401"/>
</dbReference>
<reference evidence="2 3" key="2">
    <citation type="submission" date="2018-11" db="EMBL/GenBank/DDBJ databases">
        <authorList>
            <consortium name="Pathogen Informatics"/>
        </authorList>
    </citation>
    <scope>NUCLEOTIDE SEQUENCE [LARGE SCALE GENOMIC DNA]</scope>
</reference>
<accession>A0A183EH98</accession>
<protein>
    <submittedName>
        <fullName evidence="4">Transmembrane protein</fullName>
    </submittedName>
</protein>
<keyword evidence="3" id="KW-1185">Reference proteome</keyword>
<name>A0A183EH98_9BILA</name>
<evidence type="ECO:0000313" key="3">
    <source>
        <dbReference type="Proteomes" id="UP000271098"/>
    </source>
</evidence>
<evidence type="ECO:0000313" key="2">
    <source>
        <dbReference type="EMBL" id="VDN35843.1"/>
    </source>
</evidence>
<dbReference type="Proteomes" id="UP000271098">
    <property type="component" value="Unassembled WGS sequence"/>
</dbReference>